<comment type="caution">
    <text evidence="6">The sequence shown here is derived from an EMBL/GenBank/DDBJ whole genome shotgun (WGS) entry which is preliminary data.</text>
</comment>
<name>A0A0M9FZR0_LEPPY</name>
<dbReference type="SMART" id="SM00184">
    <property type="entry name" value="RING"/>
    <property type="match status" value="1"/>
</dbReference>
<dbReference type="OrthoDB" id="6105938at2759"/>
<dbReference type="PROSITE" id="PS50089">
    <property type="entry name" value="ZF_RING_2"/>
    <property type="match status" value="1"/>
</dbReference>
<dbReference type="Proteomes" id="UP000037923">
    <property type="component" value="Unassembled WGS sequence"/>
</dbReference>
<evidence type="ECO:0000256" key="3">
    <source>
        <dbReference type="ARBA" id="ARBA00022833"/>
    </source>
</evidence>
<dbReference type="GeneID" id="26905984"/>
<evidence type="ECO:0000259" key="5">
    <source>
        <dbReference type="PROSITE" id="PS50089"/>
    </source>
</evidence>
<dbReference type="Gene3D" id="3.30.40.10">
    <property type="entry name" value="Zinc/RING finger domain, C3HC4 (zinc finger)"/>
    <property type="match status" value="1"/>
</dbReference>
<evidence type="ECO:0000313" key="6">
    <source>
        <dbReference type="EMBL" id="KPA79206.1"/>
    </source>
</evidence>
<dbReference type="PROSITE" id="PS00518">
    <property type="entry name" value="ZF_RING_1"/>
    <property type="match status" value="1"/>
</dbReference>
<gene>
    <name evidence="6" type="ORF">ABB37_05694</name>
</gene>
<dbReference type="GO" id="GO:0008270">
    <property type="term" value="F:zinc ion binding"/>
    <property type="evidence" value="ECO:0007669"/>
    <property type="project" value="UniProtKB-KW"/>
</dbReference>
<dbReference type="RefSeq" id="XP_015657645.1">
    <property type="nucleotide sequence ID" value="XM_015803820.1"/>
</dbReference>
<protein>
    <recommendedName>
        <fullName evidence="5">RING-type domain-containing protein</fullName>
    </recommendedName>
</protein>
<dbReference type="RefSeq" id="XP_015657644.1">
    <property type="nucleotide sequence ID" value="XM_015803819.1"/>
</dbReference>
<evidence type="ECO:0000256" key="1">
    <source>
        <dbReference type="ARBA" id="ARBA00022723"/>
    </source>
</evidence>
<dbReference type="EMBL" id="LGTL01000011">
    <property type="protein sequence ID" value="KPA79206.1"/>
    <property type="molecule type" value="Genomic_DNA"/>
</dbReference>
<keyword evidence="3" id="KW-0862">Zinc</keyword>
<evidence type="ECO:0000313" key="7">
    <source>
        <dbReference type="Proteomes" id="UP000037923"/>
    </source>
</evidence>
<dbReference type="OMA" id="FICGHIF"/>
<dbReference type="Pfam" id="PF14634">
    <property type="entry name" value="zf-RING_5"/>
    <property type="match status" value="1"/>
</dbReference>
<proteinExistence type="predicted"/>
<accession>A0A0M9FZR0</accession>
<keyword evidence="1" id="KW-0479">Metal-binding</keyword>
<dbReference type="InterPro" id="IPR013083">
    <property type="entry name" value="Znf_RING/FYVE/PHD"/>
</dbReference>
<dbReference type="SUPFAM" id="SSF57850">
    <property type="entry name" value="RING/U-box"/>
    <property type="match status" value="1"/>
</dbReference>
<dbReference type="EMBL" id="LGTL01000011">
    <property type="protein sequence ID" value="KPA79205.1"/>
    <property type="molecule type" value="Genomic_DNA"/>
</dbReference>
<dbReference type="AlphaFoldDB" id="A0A0M9FZR0"/>
<sequence length="155" mass="16888">MNRNTCTAVHVPSHMECQVCFDSWTSPTQLLKCGHIFCENCVSPSTTRCSICHATVTGFTKPSASIMEASMNIPVLCSSCGWRGTRKASLVHRCDPGQTHSPYMTQPPMTNEEWVAFALQGRDANGKLIVTEVAHRVALTSTESISTDAVRGIPM</sequence>
<evidence type="ECO:0000256" key="4">
    <source>
        <dbReference type="PROSITE-ProRule" id="PRU00175"/>
    </source>
</evidence>
<evidence type="ECO:0000256" key="2">
    <source>
        <dbReference type="ARBA" id="ARBA00022771"/>
    </source>
</evidence>
<feature type="domain" description="RING-type" evidence="5">
    <location>
        <begin position="17"/>
        <end position="53"/>
    </location>
</feature>
<dbReference type="VEuPathDB" id="TriTrypDB:LpyrH10_11_1590"/>
<organism evidence="6 7">
    <name type="scientific">Leptomonas pyrrhocoris</name>
    <name type="common">Firebug parasite</name>
    <dbReference type="NCBI Taxonomy" id="157538"/>
    <lineage>
        <taxon>Eukaryota</taxon>
        <taxon>Discoba</taxon>
        <taxon>Euglenozoa</taxon>
        <taxon>Kinetoplastea</taxon>
        <taxon>Metakinetoplastina</taxon>
        <taxon>Trypanosomatida</taxon>
        <taxon>Trypanosomatidae</taxon>
        <taxon>Leishmaniinae</taxon>
        <taxon>Leptomonas</taxon>
    </lineage>
</organism>
<dbReference type="InterPro" id="IPR001841">
    <property type="entry name" value="Znf_RING"/>
</dbReference>
<dbReference type="InterPro" id="IPR017907">
    <property type="entry name" value="Znf_RING_CS"/>
</dbReference>
<keyword evidence="7" id="KW-1185">Reference proteome</keyword>
<keyword evidence="2 4" id="KW-0863">Zinc-finger</keyword>
<reference evidence="6 7" key="1">
    <citation type="submission" date="2015-07" db="EMBL/GenBank/DDBJ databases">
        <title>High-quality genome of monoxenous trypanosomatid Leptomonas pyrrhocoris.</title>
        <authorList>
            <person name="Flegontov P."/>
            <person name="Butenko A."/>
            <person name="Firsov S."/>
            <person name="Vlcek C."/>
            <person name="Logacheva M.D."/>
            <person name="Field M."/>
            <person name="Filatov D."/>
            <person name="Flegontova O."/>
            <person name="Gerasimov E."/>
            <person name="Jackson A.P."/>
            <person name="Kelly S."/>
            <person name="Opperdoes F."/>
            <person name="O'Reilly A."/>
            <person name="Votypka J."/>
            <person name="Yurchenko V."/>
            <person name="Lukes J."/>
        </authorList>
    </citation>
    <scope>NUCLEOTIDE SEQUENCE [LARGE SCALE GENOMIC DNA]</scope>
    <source>
        <strain evidence="6">H10</strain>
    </source>
</reference>